<name>A0A0F9JJB3_9ZZZZ</name>
<keyword evidence="1" id="KW-1133">Transmembrane helix</keyword>
<evidence type="ECO:0000313" key="2">
    <source>
        <dbReference type="EMBL" id="KKL99087.1"/>
    </source>
</evidence>
<feature type="transmembrane region" description="Helical" evidence="1">
    <location>
        <begin position="52"/>
        <end position="75"/>
    </location>
</feature>
<comment type="caution">
    <text evidence="2">The sequence shown here is derived from an EMBL/GenBank/DDBJ whole genome shotgun (WGS) entry which is preliminary data.</text>
</comment>
<proteinExistence type="predicted"/>
<feature type="transmembrane region" description="Helical" evidence="1">
    <location>
        <begin position="12"/>
        <end position="32"/>
    </location>
</feature>
<reference evidence="2" key="1">
    <citation type="journal article" date="2015" name="Nature">
        <title>Complex archaea that bridge the gap between prokaryotes and eukaryotes.</title>
        <authorList>
            <person name="Spang A."/>
            <person name="Saw J.H."/>
            <person name="Jorgensen S.L."/>
            <person name="Zaremba-Niedzwiedzka K."/>
            <person name="Martijn J."/>
            <person name="Lind A.E."/>
            <person name="van Eijk R."/>
            <person name="Schleper C."/>
            <person name="Guy L."/>
            <person name="Ettema T.J."/>
        </authorList>
    </citation>
    <scope>NUCLEOTIDE SEQUENCE</scope>
</reference>
<protein>
    <submittedName>
        <fullName evidence="2">Uncharacterized protein</fullName>
    </submittedName>
</protein>
<gene>
    <name evidence="2" type="ORF">LCGC14_1817920</name>
</gene>
<organism evidence="2">
    <name type="scientific">marine sediment metagenome</name>
    <dbReference type="NCBI Taxonomy" id="412755"/>
    <lineage>
        <taxon>unclassified sequences</taxon>
        <taxon>metagenomes</taxon>
        <taxon>ecological metagenomes</taxon>
    </lineage>
</organism>
<dbReference type="EMBL" id="LAZR01017757">
    <property type="protein sequence ID" value="KKL99087.1"/>
    <property type="molecule type" value="Genomic_DNA"/>
</dbReference>
<accession>A0A0F9JJB3</accession>
<sequence length="117" mass="13148">MRRYLTRSEQAFGEFLVGTFLFLLGLAAAVGYTAGGLWLGMVLFNDPNPGLLLAWGIPLGILVFCGGISLILTMWEDVVHWFQLHYPPPVLHPCEHGYEKNPCFDCFCDTLRQDQEA</sequence>
<dbReference type="AlphaFoldDB" id="A0A0F9JJB3"/>
<keyword evidence="1" id="KW-0472">Membrane</keyword>
<evidence type="ECO:0000256" key="1">
    <source>
        <dbReference type="SAM" id="Phobius"/>
    </source>
</evidence>
<keyword evidence="1" id="KW-0812">Transmembrane</keyword>